<reference evidence="3 4" key="1">
    <citation type="submission" date="2022-11" db="EMBL/GenBank/DDBJ databases">
        <title>Viruses from the air-sea interface of a natural surface slick.</title>
        <authorList>
            <person name="Rahlff J."/>
            <person name="Holmfeldt K."/>
        </authorList>
    </citation>
    <scope>NUCLEOTIDE SEQUENCE [LARGE SCALE GENOMIC DNA]</scope>
    <source>
        <strain evidence="3 4">SMS4</strain>
    </source>
</reference>
<feature type="signal peptide" evidence="1">
    <location>
        <begin position="1"/>
        <end position="20"/>
    </location>
</feature>
<dbReference type="SUPFAM" id="SSF56935">
    <property type="entry name" value="Porins"/>
    <property type="match status" value="1"/>
</dbReference>
<comment type="caution">
    <text evidence="3">The sequence shown here is derived from an EMBL/GenBank/DDBJ whole genome shotgun (WGS) entry which is preliminary data.</text>
</comment>
<keyword evidence="4" id="KW-1185">Reference proteome</keyword>
<dbReference type="Pfam" id="PF13609">
    <property type="entry name" value="Porin_4"/>
    <property type="match status" value="1"/>
</dbReference>
<evidence type="ECO:0000256" key="1">
    <source>
        <dbReference type="SAM" id="SignalP"/>
    </source>
</evidence>
<gene>
    <name evidence="3" type="ORF">ORJ04_07300</name>
</gene>
<feature type="chain" id="PRO_5047059703" description="Porin domain-containing protein" evidence="1">
    <location>
        <begin position="21"/>
        <end position="414"/>
    </location>
</feature>
<dbReference type="InterPro" id="IPR033900">
    <property type="entry name" value="Gram_neg_porin_domain"/>
</dbReference>
<dbReference type="InterPro" id="IPR023614">
    <property type="entry name" value="Porin_dom_sf"/>
</dbReference>
<evidence type="ECO:0000313" key="4">
    <source>
        <dbReference type="Proteomes" id="UP001231109"/>
    </source>
</evidence>
<feature type="domain" description="Porin" evidence="2">
    <location>
        <begin position="43"/>
        <end position="386"/>
    </location>
</feature>
<keyword evidence="1" id="KW-0732">Signal</keyword>
<sequence>MRILILLLISTVLTAFNTQAEIRVSGYGSIVAGKVISGDPDPSGDVEFQVDFYDYAYYIEEWDWEQESMVALQMSTDISDKMTATMQLVAKGADEWKPDVDWFYVSYELTENSTLMVGRRMLPMYYFSEYMEVGYAYPWIRPPANLYWWEITQFNGATYLHNFYLNNWSVDVSVFGGRETQRNIKSHDFWRNRGGYYFPPEGTYIAGTADVTWSEIMGLNVAVSNDWLDLRASYFKTHYSTTANVMFFDEIDVDNDGIPDNVIERRTNPDGTPIRSGKSSLTDFDLSFIGLGGSMTFDYFTFLFDYNYVTYDDGYGSEFPTYYISAVYNHETWQPYIGLSKAKLELTKDYEGFGVGDAEEHQILTLGLRYNVMNNASLKFEWNKFEDQGDRSPWYDFSYHNDATLFSVALDFIF</sequence>
<dbReference type="Gene3D" id="2.40.160.10">
    <property type="entry name" value="Porin"/>
    <property type="match status" value="1"/>
</dbReference>
<protein>
    <recommendedName>
        <fullName evidence="2">Porin domain-containing protein</fullName>
    </recommendedName>
</protein>
<evidence type="ECO:0000259" key="2">
    <source>
        <dbReference type="Pfam" id="PF13609"/>
    </source>
</evidence>
<name>A0ABT9HX96_9GAMM</name>
<dbReference type="RefSeq" id="WP_305974880.1">
    <property type="nucleotide sequence ID" value="NZ_JAPJDZ010000013.1"/>
</dbReference>
<dbReference type="Proteomes" id="UP001231109">
    <property type="component" value="Unassembled WGS sequence"/>
</dbReference>
<accession>A0ABT9HX96</accession>
<dbReference type="EMBL" id="JAPJDZ010000013">
    <property type="protein sequence ID" value="MDP5135752.1"/>
    <property type="molecule type" value="Genomic_DNA"/>
</dbReference>
<evidence type="ECO:0000313" key="3">
    <source>
        <dbReference type="EMBL" id="MDP5135752.1"/>
    </source>
</evidence>
<organism evidence="3 4">
    <name type="scientific">Rheinheimera baltica</name>
    <dbReference type="NCBI Taxonomy" id="67576"/>
    <lineage>
        <taxon>Bacteria</taxon>
        <taxon>Pseudomonadati</taxon>
        <taxon>Pseudomonadota</taxon>
        <taxon>Gammaproteobacteria</taxon>
        <taxon>Chromatiales</taxon>
        <taxon>Chromatiaceae</taxon>
        <taxon>Rheinheimera</taxon>
    </lineage>
</organism>
<proteinExistence type="predicted"/>